<organism evidence="1 2">
    <name type="scientific">Algoriphagus sanaruensis</name>
    <dbReference type="NCBI Taxonomy" id="1727163"/>
    <lineage>
        <taxon>Bacteria</taxon>
        <taxon>Pseudomonadati</taxon>
        <taxon>Bacteroidota</taxon>
        <taxon>Cytophagia</taxon>
        <taxon>Cytophagales</taxon>
        <taxon>Cyclobacteriaceae</taxon>
        <taxon>Algoriphagus</taxon>
    </lineage>
</organism>
<sequence length="59" mass="6678">MKSSMTKKSHGGMTIDSARFHVAFENQLYTHEIMGLTMGDLEIQNHFLISSFAYSAPLR</sequence>
<dbReference type="AlphaFoldDB" id="A0A142EKZ7"/>
<accession>A0A142EKZ7</accession>
<evidence type="ECO:0000313" key="1">
    <source>
        <dbReference type="EMBL" id="AMQ55802.1"/>
    </source>
</evidence>
<dbReference type="EMBL" id="CP012836">
    <property type="protein sequence ID" value="AMQ55802.1"/>
    <property type="molecule type" value="Genomic_DNA"/>
</dbReference>
<reference evidence="1 2" key="2">
    <citation type="journal article" date="2016" name="Genome Announc.">
        <title>Complete Genome Sequence of Algoriphagus sp. Strain M8-2, Isolated from a Brackish Lake.</title>
        <authorList>
            <person name="Muraguchi Y."/>
            <person name="Kushimoto K."/>
            <person name="Ohtsubo Y."/>
            <person name="Suzuki T."/>
            <person name="Dohra H."/>
            <person name="Kimbara K."/>
            <person name="Shintani M."/>
        </authorList>
    </citation>
    <scope>NUCLEOTIDE SEQUENCE [LARGE SCALE GENOMIC DNA]</scope>
    <source>
        <strain evidence="1 2">M8-2</strain>
    </source>
</reference>
<proteinExistence type="predicted"/>
<evidence type="ECO:0000313" key="2">
    <source>
        <dbReference type="Proteomes" id="UP000073816"/>
    </source>
</evidence>
<dbReference type="KEGG" id="alm:AO498_05217"/>
<dbReference type="STRING" id="1727163.AO498_05217"/>
<gene>
    <name evidence="1" type="ORF">AO498_05217</name>
</gene>
<dbReference type="Proteomes" id="UP000073816">
    <property type="component" value="Chromosome"/>
</dbReference>
<keyword evidence="2" id="KW-1185">Reference proteome</keyword>
<reference evidence="2" key="1">
    <citation type="submission" date="2015-09" db="EMBL/GenBank/DDBJ databases">
        <title>Complete sequence of Algoriphagus sp. M8-2.</title>
        <authorList>
            <person name="Shintani M."/>
        </authorList>
    </citation>
    <scope>NUCLEOTIDE SEQUENCE [LARGE SCALE GENOMIC DNA]</scope>
    <source>
        <strain evidence="2">M8-2</strain>
    </source>
</reference>
<dbReference type="PATRIC" id="fig|1727163.4.peg.1088"/>
<protein>
    <submittedName>
        <fullName evidence="1">Uncharacterized protein</fullName>
    </submittedName>
</protein>
<name>A0A142EKZ7_9BACT</name>